<evidence type="ECO:0000256" key="5">
    <source>
        <dbReference type="ARBA" id="ARBA00022840"/>
    </source>
</evidence>
<evidence type="ECO:0000313" key="11">
    <source>
        <dbReference type="Proteomes" id="UP000526184"/>
    </source>
</evidence>
<evidence type="ECO:0000259" key="9">
    <source>
        <dbReference type="Pfam" id="PF22700"/>
    </source>
</evidence>
<keyword evidence="3" id="KW-0444">Lipid biosynthesis</keyword>
<protein>
    <recommendedName>
        <fullName evidence="2">diphosphomevalonate decarboxylase</fullName>
        <ecNumber evidence="2">4.1.1.33</ecNumber>
    </recommendedName>
</protein>
<evidence type="ECO:0000313" key="10">
    <source>
        <dbReference type="EMBL" id="NYV28150.1"/>
    </source>
</evidence>
<evidence type="ECO:0000256" key="7">
    <source>
        <dbReference type="ARBA" id="ARBA00023239"/>
    </source>
</evidence>
<keyword evidence="6" id="KW-0443">Lipid metabolism</keyword>
<dbReference type="SUPFAM" id="SSF55060">
    <property type="entry name" value="GHMP Kinase, C-terminal domain"/>
    <property type="match status" value="1"/>
</dbReference>
<name>A0A7Z0PHK8_9FUSO</name>
<dbReference type="PANTHER" id="PTHR10977:SF3">
    <property type="entry name" value="DIPHOSPHOMEVALONATE DECARBOXYLASE"/>
    <property type="match status" value="1"/>
</dbReference>
<dbReference type="Pfam" id="PF18376">
    <property type="entry name" value="MDD_C"/>
    <property type="match status" value="1"/>
</dbReference>
<dbReference type="InterPro" id="IPR029765">
    <property type="entry name" value="Mev_diP_decarb"/>
</dbReference>
<dbReference type="InterPro" id="IPR053859">
    <property type="entry name" value="MVD-like_N"/>
</dbReference>
<organism evidence="10 11">
    <name type="scientific">Streptobacillus felis</name>
    <dbReference type="NCBI Taxonomy" id="1384509"/>
    <lineage>
        <taxon>Bacteria</taxon>
        <taxon>Fusobacteriati</taxon>
        <taxon>Fusobacteriota</taxon>
        <taxon>Fusobacteriia</taxon>
        <taxon>Fusobacteriales</taxon>
        <taxon>Leptotrichiaceae</taxon>
        <taxon>Streptobacillus</taxon>
    </lineage>
</organism>
<evidence type="ECO:0000259" key="8">
    <source>
        <dbReference type="Pfam" id="PF18376"/>
    </source>
</evidence>
<dbReference type="Gene3D" id="3.30.70.890">
    <property type="entry name" value="GHMP kinase, C-terminal domain"/>
    <property type="match status" value="1"/>
</dbReference>
<dbReference type="GO" id="GO:0004163">
    <property type="term" value="F:diphosphomevalonate decarboxylase activity"/>
    <property type="evidence" value="ECO:0007669"/>
    <property type="project" value="UniProtKB-EC"/>
</dbReference>
<sequence>MARGYINIAIVKYWGKKEFNPYLIPTQGSISLKSNRLYTETNISKSDVDKFILNGVVQNESETKKIFEFVDKVVKEREKICIESKNYVPTAAGLASSASAYCALTKELNEYFKLNLSINEMAKISTMGSGSACRSFYNLAAFDKYGEVYELNTDLNLAMLAIVVSDKKKEIPSRDAMKIAQNSVIYPMWVKRANDDFEKMKKALIENDFVKVGNIMEKNTIIMHNTTFRSNPLFSFLNEETYSVIKTIKRIRMRGINVFTTMDAGPNVKVLYLKEDEEKVLEALKEYFEGKILLC</sequence>
<dbReference type="SUPFAM" id="SSF54211">
    <property type="entry name" value="Ribosomal protein S5 domain 2-like"/>
    <property type="match status" value="1"/>
</dbReference>
<reference evidence="10 11" key="1">
    <citation type="submission" date="2020-05" db="EMBL/GenBank/DDBJ databases">
        <title>Streptobacillus felis strain LHL191014123.</title>
        <authorList>
            <person name="Fawzy A."/>
            <person name="Rau J."/>
            <person name="Risse K."/>
            <person name="Schauerte N."/>
            <person name="Geiger C."/>
            <person name="Blom J."/>
            <person name="Imirzalioglu C."/>
            <person name="Falgenhauer J."/>
            <person name="Bach A."/>
            <person name="Herden C."/>
            <person name="Eisenberg T."/>
        </authorList>
    </citation>
    <scope>NUCLEOTIDE SEQUENCE [LARGE SCALE GENOMIC DNA]</scope>
    <source>
        <strain evidence="10 11">LHL191014123</strain>
    </source>
</reference>
<dbReference type="InterPro" id="IPR020568">
    <property type="entry name" value="Ribosomal_Su5_D2-typ_SF"/>
</dbReference>
<dbReference type="NCBIfam" id="TIGR01240">
    <property type="entry name" value="mevDPdecarb"/>
    <property type="match status" value="1"/>
</dbReference>
<keyword evidence="4" id="KW-0547">Nucleotide-binding</keyword>
<keyword evidence="5" id="KW-0067">ATP-binding</keyword>
<evidence type="ECO:0000256" key="3">
    <source>
        <dbReference type="ARBA" id="ARBA00022516"/>
    </source>
</evidence>
<accession>A0A7Z0PHK8</accession>
<dbReference type="RefSeq" id="WP_180136213.1">
    <property type="nucleotide sequence ID" value="NZ_JABMKT010000023.1"/>
</dbReference>
<keyword evidence="7 10" id="KW-0456">Lyase</keyword>
<dbReference type="PANTHER" id="PTHR10977">
    <property type="entry name" value="DIPHOSPHOMEVALONATE DECARBOXYLASE"/>
    <property type="match status" value="1"/>
</dbReference>
<evidence type="ECO:0000256" key="2">
    <source>
        <dbReference type="ARBA" id="ARBA00012296"/>
    </source>
</evidence>
<evidence type="ECO:0000256" key="6">
    <source>
        <dbReference type="ARBA" id="ARBA00023098"/>
    </source>
</evidence>
<dbReference type="InterPro" id="IPR036554">
    <property type="entry name" value="GHMP_kinase_C_sf"/>
</dbReference>
<dbReference type="Pfam" id="PF22700">
    <property type="entry name" value="MVD-like_N"/>
    <property type="match status" value="1"/>
</dbReference>
<comment type="caution">
    <text evidence="10">The sequence shown here is derived from an EMBL/GenBank/DDBJ whole genome shotgun (WGS) entry which is preliminary data.</text>
</comment>
<dbReference type="Gene3D" id="3.30.230.10">
    <property type="match status" value="1"/>
</dbReference>
<dbReference type="EC" id="4.1.1.33" evidence="2"/>
<dbReference type="InterPro" id="IPR014721">
    <property type="entry name" value="Ribsml_uS5_D2-typ_fold_subgr"/>
</dbReference>
<dbReference type="PIRSF" id="PIRSF015950">
    <property type="entry name" value="Mev_P_decrbx"/>
    <property type="match status" value="1"/>
</dbReference>
<dbReference type="GO" id="GO:0005524">
    <property type="term" value="F:ATP binding"/>
    <property type="evidence" value="ECO:0007669"/>
    <property type="project" value="UniProtKB-KW"/>
</dbReference>
<keyword evidence="11" id="KW-1185">Reference proteome</keyword>
<dbReference type="AlphaFoldDB" id="A0A7Z0PHK8"/>
<evidence type="ECO:0000256" key="1">
    <source>
        <dbReference type="ARBA" id="ARBA00008831"/>
    </source>
</evidence>
<dbReference type="InterPro" id="IPR041431">
    <property type="entry name" value="Mvd1_C"/>
</dbReference>
<comment type="similarity">
    <text evidence="1">Belongs to the diphosphomevalonate decarboxylase family.</text>
</comment>
<evidence type="ECO:0000256" key="4">
    <source>
        <dbReference type="ARBA" id="ARBA00022741"/>
    </source>
</evidence>
<dbReference type="GO" id="GO:0005829">
    <property type="term" value="C:cytosol"/>
    <property type="evidence" value="ECO:0007669"/>
    <property type="project" value="InterPro"/>
</dbReference>
<feature type="domain" description="Mvd1 C-terminal" evidence="8">
    <location>
        <begin position="160"/>
        <end position="289"/>
    </location>
</feature>
<dbReference type="Proteomes" id="UP000526184">
    <property type="component" value="Unassembled WGS sequence"/>
</dbReference>
<proteinExistence type="inferred from homology"/>
<gene>
    <name evidence="10" type="primary">mvaD</name>
    <name evidence="10" type="ORF">HP397_04940</name>
</gene>
<feature type="domain" description="Diphosphomevalonate decarboxylase-like N-terminal" evidence="9">
    <location>
        <begin position="5"/>
        <end position="138"/>
    </location>
</feature>
<dbReference type="GO" id="GO:0019287">
    <property type="term" value="P:isopentenyl diphosphate biosynthetic process, mevalonate pathway"/>
    <property type="evidence" value="ECO:0007669"/>
    <property type="project" value="InterPro"/>
</dbReference>
<dbReference type="EMBL" id="JABMKT010000023">
    <property type="protein sequence ID" value="NYV28150.1"/>
    <property type="molecule type" value="Genomic_DNA"/>
</dbReference>
<dbReference type="InterPro" id="IPR005935">
    <property type="entry name" value="Mev_decarb"/>
</dbReference>